<evidence type="ECO:0000313" key="3">
    <source>
        <dbReference type="EMBL" id="RRD59454.1"/>
    </source>
</evidence>
<feature type="domain" description="HU" evidence="2">
    <location>
        <begin position="2"/>
        <end position="123"/>
    </location>
</feature>
<name>A0A3P1XKZ3_TANFO</name>
<proteinExistence type="predicted"/>
<evidence type="ECO:0000256" key="1">
    <source>
        <dbReference type="ARBA" id="ARBA00023125"/>
    </source>
</evidence>
<dbReference type="Proteomes" id="UP000279860">
    <property type="component" value="Unassembled WGS sequence"/>
</dbReference>
<evidence type="ECO:0000313" key="5">
    <source>
        <dbReference type="Proteomes" id="UP000278609"/>
    </source>
</evidence>
<dbReference type="Pfam" id="PF18291">
    <property type="entry name" value="HU-HIG"/>
    <property type="match status" value="1"/>
</dbReference>
<evidence type="ECO:0000313" key="6">
    <source>
        <dbReference type="Proteomes" id="UP000279860"/>
    </source>
</evidence>
<keyword evidence="1 3" id="KW-0238">DNA-binding</keyword>
<dbReference type="RefSeq" id="WP_124752045.1">
    <property type="nucleotide sequence ID" value="NZ_RQYN01000016.1"/>
</dbReference>
<dbReference type="InterPro" id="IPR041607">
    <property type="entry name" value="HU-HIG"/>
</dbReference>
<dbReference type="OrthoDB" id="1040974at2"/>
<dbReference type="GO" id="GO:0003677">
    <property type="term" value="F:DNA binding"/>
    <property type="evidence" value="ECO:0007669"/>
    <property type="project" value="UniProtKB-KW"/>
</dbReference>
<dbReference type="InterPro" id="IPR005902">
    <property type="entry name" value="HU_DNA-bd_put"/>
</dbReference>
<dbReference type="AlphaFoldDB" id="A0A3P1XKZ3"/>
<dbReference type="InterPro" id="IPR010992">
    <property type="entry name" value="IHF-like_DNA-bd_dom_sf"/>
</dbReference>
<sequence length="137" mass="14900">MIEFEVKERIMSIGEKKGQTVYYAAPKTVQRITARQLEDEIVRATSLARGDVRNALTTLAEFVSSGLQQGASVDLGDLGAIKVVIGAQLMDTPQEVTAATLKTPAVRFFPKQEMLNAAKSVKVKVVNQYTGNESETP</sequence>
<gene>
    <name evidence="3" type="ORF">EII40_09640</name>
    <name evidence="4" type="ORF">EII41_05760</name>
</gene>
<accession>A0A3P1XKZ3</accession>
<dbReference type="SUPFAM" id="SSF47729">
    <property type="entry name" value="IHF-like DNA-binding proteins"/>
    <property type="match status" value="1"/>
</dbReference>
<dbReference type="Proteomes" id="UP000278609">
    <property type="component" value="Unassembled WGS sequence"/>
</dbReference>
<dbReference type="NCBIfam" id="TIGR01201">
    <property type="entry name" value="HU_rel"/>
    <property type="match status" value="1"/>
</dbReference>
<comment type="caution">
    <text evidence="3">The sequence shown here is derived from an EMBL/GenBank/DDBJ whole genome shotgun (WGS) entry which is preliminary data.</text>
</comment>
<protein>
    <submittedName>
        <fullName evidence="3">DNA-binding protein</fullName>
    </submittedName>
</protein>
<evidence type="ECO:0000259" key="2">
    <source>
        <dbReference type="Pfam" id="PF18291"/>
    </source>
</evidence>
<evidence type="ECO:0000313" key="4">
    <source>
        <dbReference type="EMBL" id="RRD75961.1"/>
    </source>
</evidence>
<organism evidence="3 5">
    <name type="scientific">Tannerella forsythia</name>
    <name type="common">Bacteroides forsythus</name>
    <dbReference type="NCBI Taxonomy" id="28112"/>
    <lineage>
        <taxon>Bacteria</taxon>
        <taxon>Pseudomonadati</taxon>
        <taxon>Bacteroidota</taxon>
        <taxon>Bacteroidia</taxon>
        <taxon>Bacteroidales</taxon>
        <taxon>Tannerellaceae</taxon>
        <taxon>Tannerella</taxon>
    </lineage>
</organism>
<dbReference type="EMBL" id="RQYN01000016">
    <property type="protein sequence ID" value="RRD75961.1"/>
    <property type="molecule type" value="Genomic_DNA"/>
</dbReference>
<dbReference type="EMBL" id="RQYS01000042">
    <property type="protein sequence ID" value="RRD59454.1"/>
    <property type="molecule type" value="Genomic_DNA"/>
</dbReference>
<reference evidence="5 6" key="1">
    <citation type="submission" date="2018-11" db="EMBL/GenBank/DDBJ databases">
        <title>Genomes From Bacteria Associated with the Canine Oral Cavity: a Test Case for Automated Genome-Based Taxonomic Assignment.</title>
        <authorList>
            <person name="Coil D.A."/>
            <person name="Jospin G."/>
            <person name="Darling A.E."/>
            <person name="Wallis C."/>
            <person name="Davis I.J."/>
            <person name="Harris S."/>
            <person name="Eisen J.A."/>
            <person name="Holcombe L.J."/>
            <person name="O'Flynn C."/>
        </authorList>
    </citation>
    <scope>NUCLEOTIDE SEQUENCE [LARGE SCALE GENOMIC DNA]</scope>
    <source>
        <strain evidence="4 6">OH1426_COT-023</strain>
        <strain evidence="3 5">OH2617_COT-023</strain>
    </source>
</reference>